<dbReference type="RefSeq" id="WP_305733115.1">
    <property type="nucleotide sequence ID" value="NZ_OW150024.1"/>
</dbReference>
<protein>
    <recommendedName>
        <fullName evidence="3">GspL periplasmic domain-containing protein</fullName>
    </recommendedName>
</protein>
<evidence type="ECO:0000313" key="1">
    <source>
        <dbReference type="EMBL" id="CAH2032360.1"/>
    </source>
</evidence>
<evidence type="ECO:0000313" key="2">
    <source>
        <dbReference type="Proteomes" id="UP001295463"/>
    </source>
</evidence>
<name>A0ABN8HMH1_9BACT</name>
<sequence length="449" mass="48512">MAAITAISFESDGIRIVSGHHASGAFVPERALTLAESELDAFLANDRSRSYLVAISPADTLYETVTIPPVEAKLTALVARNEAARNHPELQEFSCAVQVIGDLPVEGRTIRRVACCLVPHDDIQPILEPFIRHNKIVQTMVAAPFALATLLRGLEDGGNGTLLCAFDGGVTKTLFLAEDGAVVFARSIASAAYGWDLFDRQNVTMTLDYCFQTLRMRPERVIALNMPQEDDPEGPPPRMTALSAIPGIVADAELLQHYLVPLALATLPVQASGNLLPAAYSMQIAQQGVLRQAKRGCLVVLALLLVLVGLRGLSIRELRQDIAVLKRQEASLAVIHDAHQEARRQRDADQPLIAAMNAILAPPDIPRFLVAFERVRKSGATITAIQAARDKDTVLLNVTGTTSSDSYAAAQREFETVLSSLQQLSGLVVTGRQLDLGTRVFTVGATYKP</sequence>
<accession>A0ABN8HMH1</accession>
<organism evidence="1 2">
    <name type="scientific">Trichlorobacter ammonificans</name>
    <dbReference type="NCBI Taxonomy" id="2916410"/>
    <lineage>
        <taxon>Bacteria</taxon>
        <taxon>Pseudomonadati</taxon>
        <taxon>Thermodesulfobacteriota</taxon>
        <taxon>Desulfuromonadia</taxon>
        <taxon>Geobacterales</taxon>
        <taxon>Geobacteraceae</taxon>
        <taxon>Trichlorobacter</taxon>
    </lineage>
</organism>
<reference evidence="1 2" key="1">
    <citation type="submission" date="2022-03" db="EMBL/GenBank/DDBJ databases">
        <authorList>
            <person name="Koch H."/>
        </authorList>
    </citation>
    <scope>NUCLEOTIDE SEQUENCE [LARGE SCALE GENOMIC DNA]</scope>
    <source>
        <strain evidence="1 2">G1</strain>
    </source>
</reference>
<dbReference type="EMBL" id="OW150024">
    <property type="protein sequence ID" value="CAH2032360.1"/>
    <property type="molecule type" value="Genomic_DNA"/>
</dbReference>
<proteinExistence type="predicted"/>
<dbReference type="Proteomes" id="UP001295463">
    <property type="component" value="Chromosome"/>
</dbReference>
<gene>
    <name evidence="1" type="ORF">GEAMG1_2524</name>
</gene>
<keyword evidence="2" id="KW-1185">Reference proteome</keyword>
<evidence type="ECO:0008006" key="3">
    <source>
        <dbReference type="Google" id="ProtNLM"/>
    </source>
</evidence>